<evidence type="ECO:0000313" key="3">
    <source>
        <dbReference type="Proteomes" id="UP000018144"/>
    </source>
</evidence>
<keyword evidence="3" id="KW-1185">Reference proteome</keyword>
<name>U4LUI5_PYROM</name>
<dbReference type="EMBL" id="HF936162">
    <property type="protein sequence ID" value="CCX33732.1"/>
    <property type="molecule type" value="Genomic_DNA"/>
</dbReference>
<proteinExistence type="predicted"/>
<organism evidence="2 3">
    <name type="scientific">Pyronema omphalodes (strain CBS 100304)</name>
    <name type="common">Pyronema confluens</name>
    <dbReference type="NCBI Taxonomy" id="1076935"/>
    <lineage>
        <taxon>Eukaryota</taxon>
        <taxon>Fungi</taxon>
        <taxon>Dikarya</taxon>
        <taxon>Ascomycota</taxon>
        <taxon>Pezizomycotina</taxon>
        <taxon>Pezizomycetes</taxon>
        <taxon>Pezizales</taxon>
        <taxon>Pyronemataceae</taxon>
        <taxon>Pyronema</taxon>
    </lineage>
</organism>
<reference evidence="2 3" key="1">
    <citation type="journal article" date="2013" name="PLoS Genet.">
        <title>The genome and development-dependent transcriptomes of Pyronema confluens: a window into fungal evolution.</title>
        <authorList>
            <person name="Traeger S."/>
            <person name="Altegoer F."/>
            <person name="Freitag M."/>
            <person name="Gabaldon T."/>
            <person name="Kempken F."/>
            <person name="Kumar A."/>
            <person name="Marcet-Houben M."/>
            <person name="Poggeler S."/>
            <person name="Stajich J.E."/>
            <person name="Nowrousian M."/>
        </authorList>
    </citation>
    <scope>NUCLEOTIDE SEQUENCE [LARGE SCALE GENOMIC DNA]</scope>
    <source>
        <strain evidence="3">CBS 100304</strain>
        <tissue evidence="2">Vegetative mycelium</tissue>
    </source>
</reference>
<accession>U4LUI5</accession>
<dbReference type="AlphaFoldDB" id="U4LUI5"/>
<protein>
    <submittedName>
        <fullName evidence="2">Uncharacterized protein</fullName>
    </submittedName>
</protein>
<evidence type="ECO:0000256" key="1">
    <source>
        <dbReference type="SAM" id="MobiDB-lite"/>
    </source>
</evidence>
<sequence length="75" mass="8162">MEWNRSGGQEHTEPAPRTLCEPYNPPSPSPTDRTPKKHRHPGIFSPIEGSHGPRNVQISFPAPSGVASEGTHPKT</sequence>
<gene>
    <name evidence="2" type="ORF">PCON_01670</name>
</gene>
<feature type="region of interest" description="Disordered" evidence="1">
    <location>
        <begin position="1"/>
        <end position="75"/>
    </location>
</feature>
<evidence type="ECO:0000313" key="2">
    <source>
        <dbReference type="EMBL" id="CCX33732.1"/>
    </source>
</evidence>
<dbReference type="Proteomes" id="UP000018144">
    <property type="component" value="Unassembled WGS sequence"/>
</dbReference>